<evidence type="ECO:0000256" key="1">
    <source>
        <dbReference type="SAM" id="MobiDB-lite"/>
    </source>
</evidence>
<dbReference type="AlphaFoldDB" id="A0A9W9A5A0"/>
<organism evidence="3 4">
    <name type="scientific">Lentinula aciculospora</name>
    <dbReference type="NCBI Taxonomy" id="153920"/>
    <lineage>
        <taxon>Eukaryota</taxon>
        <taxon>Fungi</taxon>
        <taxon>Dikarya</taxon>
        <taxon>Basidiomycota</taxon>
        <taxon>Agaricomycotina</taxon>
        <taxon>Agaricomycetes</taxon>
        <taxon>Agaricomycetidae</taxon>
        <taxon>Agaricales</taxon>
        <taxon>Marasmiineae</taxon>
        <taxon>Omphalotaceae</taxon>
        <taxon>Lentinula</taxon>
    </lineage>
</organism>
<dbReference type="OrthoDB" id="20772at2759"/>
<dbReference type="GO" id="GO:0005634">
    <property type="term" value="C:nucleus"/>
    <property type="evidence" value="ECO:0007669"/>
    <property type="project" value="TreeGrafter"/>
</dbReference>
<dbReference type="PANTHER" id="PTHR23099:SF0">
    <property type="entry name" value="GERM CELL NUCLEAR ACIDIC PROTEIN"/>
    <property type="match status" value="1"/>
</dbReference>
<gene>
    <name evidence="3" type="ORF">J3R30DRAFT_3296417</name>
</gene>
<dbReference type="InterPro" id="IPR006640">
    <property type="entry name" value="SprT-like_domain"/>
</dbReference>
<evidence type="ECO:0000313" key="3">
    <source>
        <dbReference type="EMBL" id="KAJ4473899.1"/>
    </source>
</evidence>
<accession>A0A9W9A5A0</accession>
<comment type="caution">
    <text evidence="3">The sequence shown here is derived from an EMBL/GenBank/DDBJ whole genome shotgun (WGS) entry which is preliminary data.</text>
</comment>
<protein>
    <submittedName>
        <fullName evidence="3">SprT-like family-domain-containing protein</fullName>
    </submittedName>
</protein>
<feature type="region of interest" description="Disordered" evidence="1">
    <location>
        <begin position="420"/>
        <end position="443"/>
    </location>
</feature>
<dbReference type="EMBL" id="JAOTPV010000017">
    <property type="protein sequence ID" value="KAJ4473899.1"/>
    <property type="molecule type" value="Genomic_DNA"/>
</dbReference>
<feature type="compositionally biased region" description="Acidic residues" evidence="1">
    <location>
        <begin position="26"/>
        <end position="37"/>
    </location>
</feature>
<feature type="domain" description="SprT-like" evidence="2">
    <location>
        <begin position="185"/>
        <end position="344"/>
    </location>
</feature>
<feature type="region of interest" description="Disordered" evidence="1">
    <location>
        <begin position="16"/>
        <end position="92"/>
    </location>
</feature>
<dbReference type="GO" id="GO:0006950">
    <property type="term" value="P:response to stress"/>
    <property type="evidence" value="ECO:0007669"/>
    <property type="project" value="UniProtKB-ARBA"/>
</dbReference>
<keyword evidence="4" id="KW-1185">Reference proteome</keyword>
<dbReference type="PANTHER" id="PTHR23099">
    <property type="entry name" value="TRANSCRIPTIONAL REGULATOR"/>
    <property type="match status" value="1"/>
</dbReference>
<dbReference type="Proteomes" id="UP001150266">
    <property type="component" value="Unassembled WGS sequence"/>
</dbReference>
<dbReference type="Pfam" id="PF10263">
    <property type="entry name" value="SprT-like"/>
    <property type="match status" value="1"/>
</dbReference>
<dbReference type="SMART" id="SM00731">
    <property type="entry name" value="SprT"/>
    <property type="match status" value="1"/>
</dbReference>
<name>A0A9W9A5A0_9AGAR</name>
<evidence type="ECO:0000259" key="2">
    <source>
        <dbReference type="SMART" id="SM00731"/>
    </source>
</evidence>
<evidence type="ECO:0000313" key="4">
    <source>
        <dbReference type="Proteomes" id="UP001150266"/>
    </source>
</evidence>
<sequence length="485" mass="53619">MIFSHIQYRGLSVPRSVKSRRAVVSDSEDESEQEEQLDGFKNRTDTEPGDDGAVLVLNDPPSSRKPAVRDDVPSSTPKPKRPPVVPLVQSTSSGGQVVVVDPLLGEASDLLLPKRTPGKQALLPDYFTPKGKAKNKDVTKETGDAGTIAPALSTTTAPITPSRLKSAVKRRTKKVIEQEKQAHLVAYAQALFDELNASVFKGRLPKDTPLVWNKRLLATAGRAKWHRDSKGAVTTSIELATKVLDCEERIRNSLSHEMCHLACWVINCNPKENHGRVWQGWVDKVMEKRPDIAISTKHSYDIQYKYEWQCQTVTCKKIYGRFSNSIDPSRSVCGVCKVGELLPLFKVRTRKAKVTSNLAADKPRGKCLKKSLYRLRIIYLGFVDSPILSAARPTGPGAPIPSPLKNKSDNGVILIMSDTESDREPLSGTETDVDNCPDTGDLGDEVQVIKKPKASDKNTRKDKLTDTEDMHKLMTQMSIIDLTSD</sequence>
<reference evidence="3" key="1">
    <citation type="submission" date="2022-08" db="EMBL/GenBank/DDBJ databases">
        <title>A Global Phylogenomic Analysis of the Shiitake Genus Lentinula.</title>
        <authorList>
            <consortium name="DOE Joint Genome Institute"/>
            <person name="Sierra-Patev S."/>
            <person name="Min B."/>
            <person name="Naranjo-Ortiz M."/>
            <person name="Looney B."/>
            <person name="Konkel Z."/>
            <person name="Slot J.C."/>
            <person name="Sakamoto Y."/>
            <person name="Steenwyk J.L."/>
            <person name="Rokas A."/>
            <person name="Carro J."/>
            <person name="Camarero S."/>
            <person name="Ferreira P."/>
            <person name="Molpeceres G."/>
            <person name="Ruiz-Duenas F.J."/>
            <person name="Serrano A."/>
            <person name="Henrissat B."/>
            <person name="Drula E."/>
            <person name="Hughes K.W."/>
            <person name="Mata J.L."/>
            <person name="Ishikawa N.K."/>
            <person name="Vargas-Isla R."/>
            <person name="Ushijima S."/>
            <person name="Smith C.A."/>
            <person name="Ahrendt S."/>
            <person name="Andreopoulos W."/>
            <person name="He G."/>
            <person name="Labutti K."/>
            <person name="Lipzen A."/>
            <person name="Ng V."/>
            <person name="Riley R."/>
            <person name="Sandor L."/>
            <person name="Barry K."/>
            <person name="Martinez A.T."/>
            <person name="Xiao Y."/>
            <person name="Gibbons J.G."/>
            <person name="Terashima K."/>
            <person name="Grigoriev I.V."/>
            <person name="Hibbett D.S."/>
        </authorList>
    </citation>
    <scope>NUCLEOTIDE SEQUENCE</scope>
    <source>
        <strain evidence="3">JLM2183</strain>
    </source>
</reference>
<proteinExistence type="predicted"/>